<sequence>MTHIRTFFEQFVRCCQETNILHEYMTAEEMRLAFRGRCPFRVYIPNKPAKDGIKILALVDARSFYIYNVEVYPGKQPSGPYRSNSAFSVVERLIMTISKTHRNLTVDDWFTSHELMMDLLTEHRLTATGTFHRNKRCIPPAFLKTGKELGNSIFGFQKNISVVSYAS</sequence>
<organism evidence="2 3">
    <name type="scientific">Eumeta variegata</name>
    <name type="common">Bagworm moth</name>
    <name type="synonym">Eumeta japonica</name>
    <dbReference type="NCBI Taxonomy" id="151549"/>
    <lineage>
        <taxon>Eukaryota</taxon>
        <taxon>Metazoa</taxon>
        <taxon>Ecdysozoa</taxon>
        <taxon>Arthropoda</taxon>
        <taxon>Hexapoda</taxon>
        <taxon>Insecta</taxon>
        <taxon>Pterygota</taxon>
        <taxon>Neoptera</taxon>
        <taxon>Endopterygota</taxon>
        <taxon>Lepidoptera</taxon>
        <taxon>Glossata</taxon>
        <taxon>Ditrysia</taxon>
        <taxon>Tineoidea</taxon>
        <taxon>Psychidae</taxon>
        <taxon>Oiketicinae</taxon>
        <taxon>Eumeta</taxon>
    </lineage>
</organism>
<dbReference type="InterPro" id="IPR029526">
    <property type="entry name" value="PGBD"/>
</dbReference>
<dbReference type="STRING" id="151549.A0A4C1UGC2"/>
<evidence type="ECO:0000313" key="3">
    <source>
        <dbReference type="Proteomes" id="UP000299102"/>
    </source>
</evidence>
<proteinExistence type="predicted"/>
<accession>A0A4C1UGC2</accession>
<name>A0A4C1UGC2_EUMVA</name>
<evidence type="ECO:0000259" key="1">
    <source>
        <dbReference type="Pfam" id="PF13843"/>
    </source>
</evidence>
<comment type="caution">
    <text evidence="2">The sequence shown here is derived from an EMBL/GenBank/DDBJ whole genome shotgun (WGS) entry which is preliminary data.</text>
</comment>
<dbReference type="AlphaFoldDB" id="A0A4C1UGC2"/>
<dbReference type="EMBL" id="BGZK01000168">
    <property type="protein sequence ID" value="GBP25032.1"/>
    <property type="molecule type" value="Genomic_DNA"/>
</dbReference>
<dbReference type="PANTHER" id="PTHR46599:SF6">
    <property type="entry name" value="DUAL SPECIFICITY PHOSPHATASE 26"/>
    <property type="match status" value="1"/>
</dbReference>
<gene>
    <name evidence="2" type="ORF">EVAR_94327_1</name>
</gene>
<dbReference type="Proteomes" id="UP000299102">
    <property type="component" value="Unassembled WGS sequence"/>
</dbReference>
<keyword evidence="3" id="KW-1185">Reference proteome</keyword>
<protein>
    <recommendedName>
        <fullName evidence="1">PiggyBac transposable element-derived protein domain-containing protein</fullName>
    </recommendedName>
</protein>
<evidence type="ECO:0000313" key="2">
    <source>
        <dbReference type="EMBL" id="GBP25032.1"/>
    </source>
</evidence>
<dbReference type="PANTHER" id="PTHR46599">
    <property type="entry name" value="PIGGYBAC TRANSPOSABLE ELEMENT-DERIVED PROTEIN 4"/>
    <property type="match status" value="1"/>
</dbReference>
<reference evidence="2 3" key="1">
    <citation type="journal article" date="2019" name="Commun. Biol.">
        <title>The bagworm genome reveals a unique fibroin gene that provides high tensile strength.</title>
        <authorList>
            <person name="Kono N."/>
            <person name="Nakamura H."/>
            <person name="Ohtoshi R."/>
            <person name="Tomita M."/>
            <person name="Numata K."/>
            <person name="Arakawa K."/>
        </authorList>
    </citation>
    <scope>NUCLEOTIDE SEQUENCE [LARGE SCALE GENOMIC DNA]</scope>
</reference>
<feature type="domain" description="PiggyBac transposable element-derived protein" evidence="1">
    <location>
        <begin position="2"/>
        <end position="164"/>
    </location>
</feature>
<dbReference type="Pfam" id="PF13843">
    <property type="entry name" value="DDE_Tnp_1_7"/>
    <property type="match status" value="1"/>
</dbReference>
<dbReference type="OrthoDB" id="10057959at2759"/>